<evidence type="ECO:0000256" key="12">
    <source>
        <dbReference type="ARBA" id="ARBA00051022"/>
    </source>
</evidence>
<organism evidence="16 17">
    <name type="scientific">Apodemus speciosus</name>
    <name type="common">Large Japanese field mouse</name>
    <dbReference type="NCBI Taxonomy" id="105296"/>
    <lineage>
        <taxon>Eukaryota</taxon>
        <taxon>Metazoa</taxon>
        <taxon>Chordata</taxon>
        <taxon>Craniata</taxon>
        <taxon>Vertebrata</taxon>
        <taxon>Euteleostomi</taxon>
        <taxon>Mammalia</taxon>
        <taxon>Eutheria</taxon>
        <taxon>Euarchontoglires</taxon>
        <taxon>Glires</taxon>
        <taxon>Rodentia</taxon>
        <taxon>Myomorpha</taxon>
        <taxon>Muroidea</taxon>
        <taxon>Muridae</taxon>
        <taxon>Murinae</taxon>
        <taxon>Apodemus</taxon>
    </lineage>
</organism>
<dbReference type="EMBL" id="BAAFST010000014">
    <property type="protein sequence ID" value="GAB1299153.1"/>
    <property type="molecule type" value="Genomic_DNA"/>
</dbReference>
<comment type="catalytic activity">
    <reaction evidence="11">
        <text>2 1-tetradecanoyl-sn-glycero-3-phospho-(1'-sn-glycerol) = 1-tetradecanoyl-sn-glycero-3-phospho-(3'-tetradecanoyl-1'-sn-glycerol) + sn-glycero-3-phospho-(1'-sn-glycerol)</text>
        <dbReference type="Rhea" id="RHEA:77611"/>
        <dbReference type="ChEBI" id="CHEBI:64717"/>
        <dbReference type="ChEBI" id="CHEBI:72826"/>
        <dbReference type="ChEBI" id="CHEBI:232640"/>
    </reaction>
    <physiologicalReaction direction="left-to-right" evidence="11">
        <dbReference type="Rhea" id="RHEA:77612"/>
    </physiologicalReaction>
</comment>
<evidence type="ECO:0000256" key="1">
    <source>
        <dbReference type="ARBA" id="ARBA00007028"/>
    </source>
</evidence>
<dbReference type="Proteomes" id="UP001623349">
    <property type="component" value="Unassembled WGS sequence"/>
</dbReference>
<reference evidence="16 17" key="1">
    <citation type="submission" date="2024-08" db="EMBL/GenBank/DDBJ databases">
        <title>The draft genome of Apodemus speciosus.</title>
        <authorList>
            <person name="Nabeshima K."/>
            <person name="Suzuki S."/>
            <person name="Onuma M."/>
        </authorList>
    </citation>
    <scope>NUCLEOTIDE SEQUENCE [LARGE SCALE GENOMIC DNA]</scope>
    <source>
        <strain evidence="16">IB14-021</strain>
    </source>
</reference>
<evidence type="ECO:0000256" key="14">
    <source>
        <dbReference type="ARBA" id="ARBA00051553"/>
    </source>
</evidence>
<evidence type="ECO:0000256" key="3">
    <source>
        <dbReference type="ARBA" id="ARBA00023180"/>
    </source>
</evidence>
<evidence type="ECO:0000256" key="6">
    <source>
        <dbReference type="ARBA" id="ARBA00044547"/>
    </source>
</evidence>
<evidence type="ECO:0000256" key="15">
    <source>
        <dbReference type="ARBA" id="ARBA00051789"/>
    </source>
</evidence>
<dbReference type="EC" id="3.1.2.22" evidence="2"/>
<dbReference type="InterPro" id="IPR026138">
    <property type="entry name" value="CLN5"/>
</dbReference>
<dbReference type="PANTHER" id="PTHR15380:SF2">
    <property type="entry name" value="CEROID-LIPOFUSCINOSIS NEURONAL PROTEIN 5"/>
    <property type="match status" value="1"/>
</dbReference>
<comment type="catalytic activity">
    <reaction evidence="14">
        <text>2 1-acyl-sn-glycero-3-phospho-(1'-sn-glycerol) = 1-acyl-sn-glycero-3-phospho-(3'-acyl-sn-1'-glycerol) + sn-glycero-3-phospho-(1'-sn-glycerol)</text>
        <dbReference type="Rhea" id="RHEA:77619"/>
        <dbReference type="ChEBI" id="CHEBI:64717"/>
        <dbReference type="ChEBI" id="CHEBI:64840"/>
        <dbReference type="ChEBI" id="CHEBI:232628"/>
    </reaction>
    <physiologicalReaction direction="left-to-right" evidence="14">
        <dbReference type="Rhea" id="RHEA:77620"/>
    </physiologicalReaction>
</comment>
<evidence type="ECO:0000256" key="4">
    <source>
        <dbReference type="ARBA" id="ARBA00044494"/>
    </source>
</evidence>
<keyword evidence="17" id="KW-1185">Reference proteome</keyword>
<comment type="function">
    <text evidence="4">Exhibits palmitoyl protein thioesterase (S-depalmitoylation) activity in vitro and most likely plays a role in protein S-depalmitoylation.</text>
</comment>
<comment type="caution">
    <text evidence="16">The sequence shown here is derived from an EMBL/GenBank/DDBJ whole genome shotgun (WGS) entry which is preliminary data.</text>
</comment>
<sequence>MRFSFRPKTDPYCQAQYAFCPLARPYQFCRTMTPSKSSDYKPRFGNLNMETSWDTFEADARRRGVQEHTDRQELHSRMNGFGNTFNKVAEWVKRDNETGIYYETWDGPGRPGKGGTVVVRVLRLFGILS</sequence>
<comment type="catalytic activity">
    <reaction evidence="15">
        <text>2 1-octadecanoyl-sn-glycero-3-phospho-(1'-sn-glycerol) = 1-octadecanoyl-sn-glycero-3-phospho-(3'-octadecanoyl-1'-sn-glycerol) + sn-glycero-3-phospho-(1'-sn-glycerol)</text>
        <dbReference type="Rhea" id="RHEA:77603"/>
        <dbReference type="ChEBI" id="CHEBI:64717"/>
        <dbReference type="ChEBI" id="CHEBI:72827"/>
        <dbReference type="ChEBI" id="CHEBI:232638"/>
    </reaction>
    <physiologicalReaction direction="left-to-right" evidence="15">
        <dbReference type="Rhea" id="RHEA:77604"/>
    </physiologicalReaction>
</comment>
<evidence type="ECO:0000256" key="10">
    <source>
        <dbReference type="ARBA" id="ARBA00047409"/>
    </source>
</evidence>
<comment type="catalytic activity">
    <reaction evidence="13">
        <text>2 1-hexadecanoyl-sn-glycero-3-phospho-(1'-sn-glycerol) = 1-hexadecanoyl-sn-glycero-3-phospho-(3'-hexadecanoyl-1'-sn-glycerol) + sn-glycero-3-phospho-(1'-sn-glycerol)</text>
        <dbReference type="Rhea" id="RHEA:77607"/>
        <dbReference type="ChEBI" id="CHEBI:64717"/>
        <dbReference type="ChEBI" id="CHEBI:75158"/>
        <dbReference type="ChEBI" id="CHEBI:232639"/>
    </reaction>
    <physiologicalReaction direction="left-to-right" evidence="13">
        <dbReference type="Rhea" id="RHEA:77608"/>
    </physiologicalReaction>
</comment>
<evidence type="ECO:0000256" key="7">
    <source>
        <dbReference type="ARBA" id="ARBA00044556"/>
    </source>
</evidence>
<dbReference type="PANTHER" id="PTHR15380">
    <property type="entry name" value="CEROID-LIPOFUSCINOSIS, NEURONAL 5"/>
    <property type="match status" value="1"/>
</dbReference>
<dbReference type="Pfam" id="PF15014">
    <property type="entry name" value="CLN5"/>
    <property type="match status" value="1"/>
</dbReference>
<evidence type="ECO:0000256" key="2">
    <source>
        <dbReference type="ARBA" id="ARBA00012423"/>
    </source>
</evidence>
<evidence type="ECO:0000256" key="5">
    <source>
        <dbReference type="ARBA" id="ARBA00044532"/>
    </source>
</evidence>
<evidence type="ECO:0000313" key="16">
    <source>
        <dbReference type="EMBL" id="GAB1299153.1"/>
    </source>
</evidence>
<comment type="function">
    <text evidence="9">Catalyzes the synthesis of bis(monoacylglycero)phosphate (BMP) via transacylation of 2 molecules of lysophosphatidylglycerol (LPG). BMP also known as lysobisphosphatidic acid plays a key role in the formation of intraluminal vesicles and in maintaining intracellular cholesterol homeostasis. Can use only LPG as the exclusive lysophospholipid acyl donor for base exchange and displays BMP synthase activity towards various LPGs (LPG 14:0, LPG 16:0, LPG 18:0, LPG 18:1) with a higher preference for longer chain lengths. Plays a role in influencing the retrograde trafficking of lysosomal sorting receptors SORT1 and IGF2R from the endosomes to the trans-Golgi network by controlling the recruitment of retromer complex to the endosomal membrane. Regulates the localization and activation of RAB7A which is required to recruit the retromer complex to the endosomal membrane.</text>
</comment>
<name>A0ABQ0FIS3_APOSI</name>
<evidence type="ECO:0000256" key="11">
    <source>
        <dbReference type="ARBA" id="ARBA00050455"/>
    </source>
</evidence>
<protein>
    <recommendedName>
        <fullName evidence="5">Bis(monoacylglycero)phosphate synthase CLN5</fullName>
        <ecNumber evidence="2">3.1.2.22</ecNumber>
    </recommendedName>
    <alternativeName>
        <fullName evidence="6">Ceroid-lipofuscinosis neuronal protein 5</fullName>
    </alternativeName>
    <alternativeName>
        <fullName evidence="8">Palmitoyl protein thioesterase CLN5</fullName>
    </alternativeName>
    <alternativeName>
        <fullName evidence="7">S-depalmitoylase CLN5</fullName>
    </alternativeName>
</protein>
<evidence type="ECO:0000256" key="13">
    <source>
        <dbReference type="ARBA" id="ARBA00051183"/>
    </source>
</evidence>
<evidence type="ECO:0000256" key="8">
    <source>
        <dbReference type="ARBA" id="ARBA00044557"/>
    </source>
</evidence>
<proteinExistence type="inferred from homology"/>
<keyword evidence="3" id="KW-0325">Glycoprotein</keyword>
<evidence type="ECO:0000256" key="9">
    <source>
        <dbReference type="ARBA" id="ARBA00045492"/>
    </source>
</evidence>
<comment type="similarity">
    <text evidence="1">Belongs to the CLN5 family.</text>
</comment>
<gene>
    <name evidence="16" type="ORF">APTSU1_001438900</name>
</gene>
<evidence type="ECO:0000313" key="17">
    <source>
        <dbReference type="Proteomes" id="UP001623349"/>
    </source>
</evidence>
<comment type="catalytic activity">
    <reaction evidence="12">
        <text>2 1-(9Z-octadecenoyl)-sn-glycero-3-phospho-(1'-sn-glycerol) = 1-(9Z-octadecenoyl)-sn-glycero-3-phospho-(3'-(9Z-octadecenoyl)-1'-sn-glycerol) + sn-glycero-3-phospho-(1'-sn-glycerol)</text>
        <dbReference type="Rhea" id="RHEA:77599"/>
        <dbReference type="ChEBI" id="CHEBI:64717"/>
        <dbReference type="ChEBI" id="CHEBI:72828"/>
        <dbReference type="ChEBI" id="CHEBI:232637"/>
    </reaction>
    <physiologicalReaction direction="left-to-right" evidence="12">
        <dbReference type="Rhea" id="RHEA:77600"/>
    </physiologicalReaction>
</comment>
<accession>A0ABQ0FIS3</accession>
<comment type="catalytic activity">
    <reaction evidence="10">
        <text>S-hexadecanoyl-L-cysteinyl-[protein] + H2O = L-cysteinyl-[protein] + hexadecanoate + H(+)</text>
        <dbReference type="Rhea" id="RHEA:19233"/>
        <dbReference type="Rhea" id="RHEA-COMP:10131"/>
        <dbReference type="Rhea" id="RHEA-COMP:11032"/>
        <dbReference type="ChEBI" id="CHEBI:7896"/>
        <dbReference type="ChEBI" id="CHEBI:15377"/>
        <dbReference type="ChEBI" id="CHEBI:15378"/>
        <dbReference type="ChEBI" id="CHEBI:29950"/>
        <dbReference type="ChEBI" id="CHEBI:74151"/>
        <dbReference type="EC" id="3.1.2.22"/>
    </reaction>
    <physiologicalReaction direction="left-to-right" evidence="10">
        <dbReference type="Rhea" id="RHEA:19234"/>
    </physiologicalReaction>
</comment>